<evidence type="ECO:0000256" key="1">
    <source>
        <dbReference type="ARBA" id="ARBA00022741"/>
    </source>
</evidence>
<dbReference type="SMART" id="SM00175">
    <property type="entry name" value="RAB"/>
    <property type="match status" value="1"/>
</dbReference>
<dbReference type="Proteomes" id="UP000001542">
    <property type="component" value="Unassembled WGS sequence"/>
</dbReference>
<name>A2EV06_TRIV3</name>
<dbReference type="InterPro" id="IPR005225">
    <property type="entry name" value="Small_GTP-bd"/>
</dbReference>
<dbReference type="GO" id="GO:0005525">
    <property type="term" value="F:GTP binding"/>
    <property type="evidence" value="ECO:0007669"/>
    <property type="project" value="InterPro"/>
</dbReference>
<dbReference type="GO" id="GO:0005769">
    <property type="term" value="C:early endosome"/>
    <property type="evidence" value="ECO:0000318"/>
    <property type="project" value="GO_Central"/>
</dbReference>
<reference evidence="2" key="1">
    <citation type="submission" date="2006-10" db="EMBL/GenBank/DDBJ databases">
        <authorList>
            <person name="Amadeo P."/>
            <person name="Zhao Q."/>
            <person name="Wortman J."/>
            <person name="Fraser-Liggett C."/>
            <person name="Carlton J."/>
        </authorList>
    </citation>
    <scope>NUCLEOTIDE SEQUENCE</scope>
    <source>
        <strain evidence="2">G3</strain>
    </source>
</reference>
<dbReference type="InParanoid" id="A2EV06"/>
<dbReference type="KEGG" id="tva:4761374"/>
<evidence type="ECO:0000313" key="2">
    <source>
        <dbReference type="EMBL" id="EAY03529.1"/>
    </source>
</evidence>
<dbReference type="CDD" id="cd00154">
    <property type="entry name" value="Rab"/>
    <property type="match status" value="1"/>
</dbReference>
<dbReference type="PRINTS" id="PR00449">
    <property type="entry name" value="RASTRNSFRMNG"/>
</dbReference>
<dbReference type="EMBL" id="DS113502">
    <property type="protein sequence ID" value="EAY03529.1"/>
    <property type="molecule type" value="Genomic_DNA"/>
</dbReference>
<dbReference type="Gene3D" id="3.40.50.300">
    <property type="entry name" value="P-loop containing nucleotide triphosphate hydrolases"/>
    <property type="match status" value="1"/>
</dbReference>
<sequence length="195" mass="21546">MTQIPEYKIVTIGDHGVGQTCLIMRYYYGEFQENPKPTVGAAYVKVKAEANNHQVQLNLWDTAGQEKYSNLIPIYVQNCHAVIICYDLTEKDQLQKVQAFINTAHESCPPEVPIVVVGTKSDKFEGQNPGAEVGSWCMNNNIEHFITSAATGFGIDDLFVSVATNADKSAKIVNQKNTVLQKKRDAEEQQSGGCC</sequence>
<dbReference type="AlphaFoldDB" id="A2EV06"/>
<dbReference type="InterPro" id="IPR027417">
    <property type="entry name" value="P-loop_NTPase"/>
</dbReference>
<dbReference type="SUPFAM" id="SSF52540">
    <property type="entry name" value="P-loop containing nucleoside triphosphate hydrolases"/>
    <property type="match status" value="1"/>
</dbReference>
<dbReference type="Pfam" id="PF00071">
    <property type="entry name" value="Ras"/>
    <property type="match status" value="1"/>
</dbReference>
<evidence type="ECO:0000313" key="3">
    <source>
        <dbReference type="Proteomes" id="UP000001542"/>
    </source>
</evidence>
<dbReference type="NCBIfam" id="TIGR00231">
    <property type="entry name" value="small_GTP"/>
    <property type="match status" value="1"/>
</dbReference>
<dbReference type="FunFam" id="3.40.50.300:FF:001329">
    <property type="entry name" value="Small GTP-binding protein, putative"/>
    <property type="match status" value="1"/>
</dbReference>
<dbReference type="SMART" id="SM00173">
    <property type="entry name" value="RAS"/>
    <property type="match status" value="1"/>
</dbReference>
<accession>A2EV06</accession>
<dbReference type="GO" id="GO:0012505">
    <property type="term" value="C:endomembrane system"/>
    <property type="evidence" value="ECO:0000318"/>
    <property type="project" value="GO_Central"/>
</dbReference>
<protein>
    <submittedName>
        <fullName evidence="2">Small GTP-binding protein, putative</fullName>
    </submittedName>
</protein>
<reference evidence="2" key="2">
    <citation type="journal article" date="2007" name="Science">
        <title>Draft genome sequence of the sexually transmitted pathogen Trichomonas vaginalis.</title>
        <authorList>
            <person name="Carlton J.M."/>
            <person name="Hirt R.P."/>
            <person name="Silva J.C."/>
            <person name="Delcher A.L."/>
            <person name="Schatz M."/>
            <person name="Zhao Q."/>
            <person name="Wortman J.R."/>
            <person name="Bidwell S.L."/>
            <person name="Alsmark U.C.M."/>
            <person name="Besteiro S."/>
            <person name="Sicheritz-Ponten T."/>
            <person name="Noel C.J."/>
            <person name="Dacks J.B."/>
            <person name="Foster P.G."/>
            <person name="Simillion C."/>
            <person name="Van de Peer Y."/>
            <person name="Miranda-Saavedra D."/>
            <person name="Barton G.J."/>
            <person name="Westrop G.D."/>
            <person name="Mueller S."/>
            <person name="Dessi D."/>
            <person name="Fiori P.L."/>
            <person name="Ren Q."/>
            <person name="Paulsen I."/>
            <person name="Zhang H."/>
            <person name="Bastida-Corcuera F.D."/>
            <person name="Simoes-Barbosa A."/>
            <person name="Brown M.T."/>
            <person name="Hayes R.D."/>
            <person name="Mukherjee M."/>
            <person name="Okumura C.Y."/>
            <person name="Schneider R."/>
            <person name="Smith A.J."/>
            <person name="Vanacova S."/>
            <person name="Villalvazo M."/>
            <person name="Haas B.J."/>
            <person name="Pertea M."/>
            <person name="Feldblyum T.V."/>
            <person name="Utterback T.R."/>
            <person name="Shu C.L."/>
            <person name="Osoegawa K."/>
            <person name="de Jong P.J."/>
            <person name="Hrdy I."/>
            <person name="Horvathova L."/>
            <person name="Zubacova Z."/>
            <person name="Dolezal P."/>
            <person name="Malik S.B."/>
            <person name="Logsdon J.M. Jr."/>
            <person name="Henze K."/>
            <person name="Gupta A."/>
            <person name="Wang C.C."/>
            <person name="Dunne R.L."/>
            <person name="Upcroft J.A."/>
            <person name="Upcroft P."/>
            <person name="White O."/>
            <person name="Salzberg S.L."/>
            <person name="Tang P."/>
            <person name="Chiu C.-H."/>
            <person name="Lee Y.-S."/>
            <person name="Embley T.M."/>
            <person name="Coombs G.H."/>
            <person name="Mottram J.C."/>
            <person name="Tachezy J."/>
            <person name="Fraser-Liggett C.M."/>
            <person name="Johnson P.J."/>
        </authorList>
    </citation>
    <scope>NUCLEOTIDE SEQUENCE [LARGE SCALE GENOMIC DNA]</scope>
    <source>
        <strain evidence="2">G3</strain>
    </source>
</reference>
<dbReference type="PROSITE" id="PS51420">
    <property type="entry name" value="RHO"/>
    <property type="match status" value="1"/>
</dbReference>
<dbReference type="eggNOG" id="KOG0092">
    <property type="taxonomic scope" value="Eukaryota"/>
</dbReference>
<gene>
    <name evidence="2" type="ORF">TVAG_369010</name>
</gene>
<keyword evidence="1" id="KW-0547">Nucleotide-binding</keyword>
<dbReference type="RefSeq" id="XP_001315752.1">
    <property type="nucleotide sequence ID" value="XM_001315717.1"/>
</dbReference>
<dbReference type="PROSITE" id="PS51421">
    <property type="entry name" value="RAS"/>
    <property type="match status" value="1"/>
</dbReference>
<dbReference type="GO" id="GO:0006886">
    <property type="term" value="P:intracellular protein transport"/>
    <property type="evidence" value="ECO:0000318"/>
    <property type="project" value="GO_Central"/>
</dbReference>
<proteinExistence type="predicted"/>
<dbReference type="SMART" id="SM00176">
    <property type="entry name" value="RAN"/>
    <property type="match status" value="1"/>
</dbReference>
<dbReference type="SMR" id="A2EV06"/>
<keyword evidence="3" id="KW-1185">Reference proteome</keyword>
<dbReference type="SMART" id="SM00174">
    <property type="entry name" value="RHO"/>
    <property type="match status" value="1"/>
</dbReference>
<dbReference type="VEuPathDB" id="TrichDB:TVAG_369010"/>
<dbReference type="STRING" id="5722.A2EV06"/>
<dbReference type="GO" id="GO:0003924">
    <property type="term" value="F:GTPase activity"/>
    <property type="evidence" value="ECO:0000318"/>
    <property type="project" value="GO_Central"/>
</dbReference>
<organism evidence="2 3">
    <name type="scientific">Trichomonas vaginalis (strain ATCC PRA-98 / G3)</name>
    <dbReference type="NCBI Taxonomy" id="412133"/>
    <lineage>
        <taxon>Eukaryota</taxon>
        <taxon>Metamonada</taxon>
        <taxon>Parabasalia</taxon>
        <taxon>Trichomonadida</taxon>
        <taxon>Trichomonadidae</taxon>
        <taxon>Trichomonas</taxon>
    </lineage>
</organism>
<dbReference type="InterPro" id="IPR001806">
    <property type="entry name" value="Small_GTPase"/>
</dbReference>
<dbReference type="PROSITE" id="PS51419">
    <property type="entry name" value="RAB"/>
    <property type="match status" value="1"/>
</dbReference>
<dbReference type="VEuPathDB" id="TrichDB:TVAGG3_0441680"/>
<dbReference type="PANTHER" id="PTHR47978">
    <property type="match status" value="1"/>
</dbReference>